<evidence type="ECO:0000313" key="3">
    <source>
        <dbReference type="Proteomes" id="UP000187429"/>
    </source>
</evidence>
<organism evidence="2 3">
    <name type="scientific">Smittium culicis</name>
    <dbReference type="NCBI Taxonomy" id="133412"/>
    <lineage>
        <taxon>Eukaryota</taxon>
        <taxon>Fungi</taxon>
        <taxon>Fungi incertae sedis</taxon>
        <taxon>Zoopagomycota</taxon>
        <taxon>Kickxellomycotina</taxon>
        <taxon>Harpellomycetes</taxon>
        <taxon>Harpellales</taxon>
        <taxon>Legeriomycetaceae</taxon>
        <taxon>Smittium</taxon>
    </lineage>
</organism>
<feature type="domain" description="DNA mismatch repair protein MutS clamp" evidence="1">
    <location>
        <begin position="7"/>
        <end position="83"/>
    </location>
</feature>
<dbReference type="Pfam" id="PF05190">
    <property type="entry name" value="MutS_IV"/>
    <property type="match status" value="1"/>
</dbReference>
<dbReference type="AlphaFoldDB" id="A0A1R1Y6W4"/>
<name>A0A1R1Y6W4_9FUNG</name>
<reference evidence="3" key="1">
    <citation type="submission" date="2017-01" db="EMBL/GenBank/DDBJ databases">
        <authorList>
            <person name="Wang Y."/>
            <person name="White M."/>
            <person name="Kvist S."/>
            <person name="Moncalvo J.-M."/>
        </authorList>
    </citation>
    <scope>NUCLEOTIDE SEQUENCE [LARGE SCALE GENOMIC DNA]</scope>
    <source>
        <strain evidence="3">ID-206-W2</strain>
    </source>
</reference>
<comment type="caution">
    <text evidence="2">The sequence shown here is derived from an EMBL/GenBank/DDBJ whole genome shotgun (WGS) entry which is preliminary data.</text>
</comment>
<dbReference type="GO" id="GO:0005524">
    <property type="term" value="F:ATP binding"/>
    <property type="evidence" value="ECO:0007669"/>
    <property type="project" value="InterPro"/>
</dbReference>
<dbReference type="OrthoDB" id="295033at2759"/>
<dbReference type="Proteomes" id="UP000187429">
    <property type="component" value="Unassembled WGS sequence"/>
</dbReference>
<proteinExistence type="predicted"/>
<dbReference type="SUPFAM" id="SSF48334">
    <property type="entry name" value="DNA repair protein MutS, domain III"/>
    <property type="match status" value="1"/>
</dbReference>
<accession>A0A1R1Y6W4</accession>
<dbReference type="Gene3D" id="1.10.1420.10">
    <property type="match status" value="1"/>
</dbReference>
<protein>
    <submittedName>
        <fullName evidence="2">DNA mismatch repair protein msh2</fullName>
    </submittedName>
</protein>
<keyword evidence="3" id="KW-1185">Reference proteome</keyword>
<dbReference type="EMBL" id="LSSM01002194">
    <property type="protein sequence ID" value="OMJ22701.1"/>
    <property type="molecule type" value="Genomic_DNA"/>
</dbReference>
<dbReference type="GO" id="GO:0030983">
    <property type="term" value="F:mismatched DNA binding"/>
    <property type="evidence" value="ECO:0007669"/>
    <property type="project" value="InterPro"/>
</dbReference>
<dbReference type="GO" id="GO:0006298">
    <property type="term" value="P:mismatch repair"/>
    <property type="evidence" value="ECO:0007669"/>
    <property type="project" value="InterPro"/>
</dbReference>
<sequence>MNESMERMINEQNLVARNIKMEAEKKLKLEKSTIYGYCFRLSRTDATVIRNKQNLYPELSTQKNGVYFTTPKLRSESTAYQDYSKKYDKTQASLVKEILKIAGK</sequence>
<gene>
    <name evidence="2" type="ORF">AYI69_g5294</name>
</gene>
<dbReference type="InterPro" id="IPR036187">
    <property type="entry name" value="DNA_mismatch_repair_MutS_sf"/>
</dbReference>
<evidence type="ECO:0000313" key="2">
    <source>
        <dbReference type="EMBL" id="OMJ22701.1"/>
    </source>
</evidence>
<evidence type="ECO:0000259" key="1">
    <source>
        <dbReference type="Pfam" id="PF05190"/>
    </source>
</evidence>
<dbReference type="InterPro" id="IPR007861">
    <property type="entry name" value="DNA_mismatch_repair_MutS_clamp"/>
</dbReference>